<proteinExistence type="inferred from homology"/>
<dbReference type="RefSeq" id="WP_211144681.1">
    <property type="nucleotide sequence ID" value="NZ_JAEEGB010000041.1"/>
</dbReference>
<reference evidence="9" key="1">
    <citation type="submission" date="2020-12" db="EMBL/GenBank/DDBJ databases">
        <title>Clostridium thailandense sp. nov., a novel acetogenic bacterium isolated from peat land soil in Thailand.</title>
        <authorList>
            <person name="Chaikitkaew S."/>
            <person name="Birkeland N.K."/>
        </authorList>
    </citation>
    <scope>NUCLEOTIDE SEQUENCE</scope>
    <source>
        <strain evidence="9">DSM 17425</strain>
    </source>
</reference>
<dbReference type="Pfam" id="PF02687">
    <property type="entry name" value="FtsX"/>
    <property type="match status" value="1"/>
</dbReference>
<comment type="caution">
    <text evidence="9">The sequence shown here is derived from an EMBL/GenBank/DDBJ whole genome shotgun (WGS) entry which is preliminary data.</text>
</comment>
<name>A0A934HXW1_9CLOT</name>
<dbReference type="EMBL" id="JAEEGB010000041">
    <property type="protein sequence ID" value="MBI6875328.1"/>
    <property type="molecule type" value="Genomic_DNA"/>
</dbReference>
<keyword evidence="6 7" id="KW-0472">Membrane</keyword>
<evidence type="ECO:0000256" key="7">
    <source>
        <dbReference type="SAM" id="Phobius"/>
    </source>
</evidence>
<comment type="similarity">
    <text evidence="2">Belongs to the ABC-4 integral membrane protein family. LolC/E subfamily.</text>
</comment>
<feature type="domain" description="ABC3 transporter permease C-terminal" evidence="8">
    <location>
        <begin position="249"/>
        <end position="358"/>
    </location>
</feature>
<feature type="transmembrane region" description="Helical" evidence="7">
    <location>
        <begin position="340"/>
        <end position="358"/>
    </location>
</feature>
<dbReference type="PANTHER" id="PTHR30489">
    <property type="entry name" value="LIPOPROTEIN-RELEASING SYSTEM TRANSMEMBRANE PROTEIN LOLE"/>
    <property type="match status" value="1"/>
</dbReference>
<evidence type="ECO:0000256" key="2">
    <source>
        <dbReference type="ARBA" id="ARBA00005236"/>
    </source>
</evidence>
<protein>
    <submittedName>
        <fullName evidence="9">FtsX-like permease family protein</fullName>
    </submittedName>
</protein>
<feature type="transmembrane region" description="Helical" evidence="7">
    <location>
        <begin position="299"/>
        <end position="320"/>
    </location>
</feature>
<gene>
    <name evidence="9" type="ORF">I6U51_21885</name>
</gene>
<keyword evidence="3" id="KW-1003">Cell membrane</keyword>
<dbReference type="Proteomes" id="UP000622687">
    <property type="component" value="Unassembled WGS sequence"/>
</dbReference>
<comment type="subcellular location">
    <subcellularLocation>
        <location evidence="1">Cell membrane</location>
        <topology evidence="1">Multi-pass membrane protein</topology>
    </subcellularLocation>
</comment>
<evidence type="ECO:0000256" key="5">
    <source>
        <dbReference type="ARBA" id="ARBA00022989"/>
    </source>
</evidence>
<dbReference type="InterPro" id="IPR051447">
    <property type="entry name" value="Lipoprotein-release_system"/>
</dbReference>
<dbReference type="GO" id="GO:0044874">
    <property type="term" value="P:lipoprotein localization to outer membrane"/>
    <property type="evidence" value="ECO:0007669"/>
    <property type="project" value="TreeGrafter"/>
</dbReference>
<evidence type="ECO:0000313" key="10">
    <source>
        <dbReference type="Proteomes" id="UP000622687"/>
    </source>
</evidence>
<organism evidence="9 10">
    <name type="scientific">Clostridium aciditolerans</name>
    <dbReference type="NCBI Taxonomy" id="339861"/>
    <lineage>
        <taxon>Bacteria</taxon>
        <taxon>Bacillati</taxon>
        <taxon>Bacillota</taxon>
        <taxon>Clostridia</taxon>
        <taxon>Eubacteriales</taxon>
        <taxon>Clostridiaceae</taxon>
        <taxon>Clostridium</taxon>
    </lineage>
</organism>
<keyword evidence="10" id="KW-1185">Reference proteome</keyword>
<evidence type="ECO:0000256" key="4">
    <source>
        <dbReference type="ARBA" id="ARBA00022692"/>
    </source>
</evidence>
<feature type="transmembrane region" description="Helical" evidence="7">
    <location>
        <begin position="21"/>
        <end position="38"/>
    </location>
</feature>
<evidence type="ECO:0000313" key="9">
    <source>
        <dbReference type="EMBL" id="MBI6875328.1"/>
    </source>
</evidence>
<dbReference type="InterPro" id="IPR003838">
    <property type="entry name" value="ABC3_permease_C"/>
</dbReference>
<dbReference type="GO" id="GO:0098797">
    <property type="term" value="C:plasma membrane protein complex"/>
    <property type="evidence" value="ECO:0007669"/>
    <property type="project" value="TreeGrafter"/>
</dbReference>
<accession>A0A934HXW1</accession>
<evidence type="ECO:0000256" key="1">
    <source>
        <dbReference type="ARBA" id="ARBA00004651"/>
    </source>
</evidence>
<evidence type="ECO:0000256" key="3">
    <source>
        <dbReference type="ARBA" id="ARBA00022475"/>
    </source>
</evidence>
<dbReference type="AlphaFoldDB" id="A0A934HXW1"/>
<evidence type="ECO:0000259" key="8">
    <source>
        <dbReference type="Pfam" id="PF02687"/>
    </source>
</evidence>
<keyword evidence="4 7" id="KW-0812">Transmembrane</keyword>
<evidence type="ECO:0000256" key="6">
    <source>
        <dbReference type="ARBA" id="ARBA00023136"/>
    </source>
</evidence>
<sequence>MKILSILNYSRRNKDKVISSIIPVLIAVSFLYLINTFVKSIENSLHKLSIDSYKYHATIMSCDNENIIKKVKDNENVERLIPFMQYGIRYSIPGSLTYADVIGVEDEDMNYFLEKESIQVMVGRLPGKDKKEIAVNYLVAKNKKITIGDSVGNALDKFDGINGEYKVVGILKGASMLSVVSFNNEIFKDYSDNEKSLQRGVIVFPKKNKISEVNKLVENLPKGEAVYNTFNTLDKEFHEVEGSMRILEVISILSIFLMVVTVGSSKYVEFFNRKEGVGILNAIGYTKGQILKMAVSEVLIINTISYILGLILGIGISYLIKRNIFENAGAIGVVFNGKAVLVSLYIPLFTTLFTIVPINEMINKLNPIGMIENN</sequence>
<keyword evidence="5 7" id="KW-1133">Transmembrane helix</keyword>
<dbReference type="PANTHER" id="PTHR30489:SF0">
    <property type="entry name" value="LIPOPROTEIN-RELEASING SYSTEM TRANSMEMBRANE PROTEIN LOLE"/>
    <property type="match status" value="1"/>
</dbReference>